<organism evidence="1 2">
    <name type="scientific">Candida boidinii</name>
    <name type="common">Yeast</name>
    <dbReference type="NCBI Taxonomy" id="5477"/>
    <lineage>
        <taxon>Eukaryota</taxon>
        <taxon>Fungi</taxon>
        <taxon>Dikarya</taxon>
        <taxon>Ascomycota</taxon>
        <taxon>Saccharomycotina</taxon>
        <taxon>Pichiomycetes</taxon>
        <taxon>Pichiales</taxon>
        <taxon>Pichiaceae</taxon>
        <taxon>Ogataea</taxon>
        <taxon>Ogataea/Candida clade</taxon>
    </lineage>
</organism>
<dbReference type="Proteomes" id="UP001165101">
    <property type="component" value="Unassembled WGS sequence"/>
</dbReference>
<proteinExistence type="predicted"/>
<name>A0ACB5TUN8_CANBO</name>
<comment type="caution">
    <text evidence="1">The sequence shown here is derived from an EMBL/GenBank/DDBJ whole genome shotgun (WGS) entry which is preliminary data.</text>
</comment>
<protein>
    <submittedName>
        <fullName evidence="1">Unnamed protein product</fullName>
    </submittedName>
</protein>
<sequence length="468" mass="54121">MTTEVPPVYYNNDTHSFGFLTARSRWPKIIITAIEDVKLEISNNSSSNSSSNSSKSIQGSKIVSALENLEKSLLNNEIIKPFNKHNIPCLDSYDETLLKFSKENDGKPIDWLTGPWLFIECYLYRYIDAEIKSQSEWLNFDIFERLKRETFQSSSLGIYELAIRYKQLNEEINSKDASNIDNDTLKLLFEEFIDISLWGNATDLSLLANASLEDIKSVQGKEARLKSAKNILCNDLPEAWNHLLSIEDIKKRRVDFVLDNAGFEFYTDLILSLFLLDSNLVNEVVFHCKTRPWMVSDTMVKDYQLFIEYMTDKSFFKEHHEELNFVVEKIEEYRKLNKFKLVDSEFWTCDLDYWNINKNETKYGGAELYNYFQDSSLVIVKGDLNYRKLTGDRHWPRDTPFKSAIDGLSSSNINILALRTCKADVCAGLPKGKDEELIEYWKSLGNEIGELWCSSGKWAVISFSNGKN</sequence>
<keyword evidence="2" id="KW-1185">Reference proteome</keyword>
<accession>A0ACB5TUN8</accession>
<evidence type="ECO:0000313" key="2">
    <source>
        <dbReference type="Proteomes" id="UP001165101"/>
    </source>
</evidence>
<gene>
    <name evidence="1" type="ORF">Cboi01_000342800</name>
</gene>
<reference evidence="1" key="1">
    <citation type="submission" date="2023-04" db="EMBL/GenBank/DDBJ databases">
        <title>Candida boidinii NBRC 1967.</title>
        <authorList>
            <person name="Ichikawa N."/>
            <person name="Sato H."/>
            <person name="Tonouchi N."/>
        </authorList>
    </citation>
    <scope>NUCLEOTIDE SEQUENCE</scope>
    <source>
        <strain evidence="1">NBRC 1967</strain>
    </source>
</reference>
<evidence type="ECO:0000313" key="1">
    <source>
        <dbReference type="EMBL" id="GME94185.1"/>
    </source>
</evidence>
<dbReference type="EMBL" id="BSXV01001872">
    <property type="protein sequence ID" value="GME94185.1"/>
    <property type="molecule type" value="Genomic_DNA"/>
</dbReference>